<feature type="compositionally biased region" description="Low complexity" evidence="1">
    <location>
        <begin position="502"/>
        <end position="512"/>
    </location>
</feature>
<reference evidence="3" key="1">
    <citation type="journal article" date="2020" name="Plant Biotechnol. J.">
        <title>The pomegranate (Punica granatum L.) draft genome dissects genetic divergence between soft- and hard-seeded cultivars.</title>
        <authorList>
            <person name="Luo X."/>
            <person name="Li H."/>
            <person name="Wu Z."/>
            <person name="Yao W."/>
            <person name="Zhao P."/>
            <person name="Cao D."/>
            <person name="Yu H."/>
            <person name="Li K."/>
            <person name="Poudel K."/>
            <person name="Zhao D."/>
            <person name="Zhang F."/>
            <person name="Xia X."/>
            <person name="Chen L."/>
            <person name="Wang Q."/>
            <person name="Jing D."/>
            <person name="Cao S."/>
        </authorList>
    </citation>
    <scope>NUCLEOTIDE SEQUENCE [LARGE SCALE GENOMIC DNA]</scope>
    <source>
        <strain evidence="3">cv. Tunisia</strain>
    </source>
</reference>
<evidence type="ECO:0000259" key="2">
    <source>
        <dbReference type="PROSITE" id="PS50174"/>
    </source>
</evidence>
<dbReference type="AlphaFoldDB" id="A0A6P8BUU1"/>
<keyword evidence="3" id="KW-1185">Reference proteome</keyword>
<feature type="region of interest" description="Disordered" evidence="1">
    <location>
        <begin position="109"/>
        <end position="134"/>
    </location>
</feature>
<feature type="compositionally biased region" description="Polar residues" evidence="1">
    <location>
        <begin position="461"/>
        <end position="471"/>
    </location>
</feature>
<protein>
    <submittedName>
        <fullName evidence="4">Uncharacterized protein LOC116188720</fullName>
    </submittedName>
</protein>
<dbReference type="PANTHER" id="PTHR32108:SF9">
    <property type="entry name" value="REVERSE TRANSCRIPTASE RNASE H-LIKE DOMAIN-CONTAINING PROTEIN"/>
    <property type="match status" value="1"/>
</dbReference>
<dbReference type="Pfam" id="PF03732">
    <property type="entry name" value="Retrotrans_gag"/>
    <property type="match status" value="1"/>
</dbReference>
<name>A0A6P8BUU1_PUNGR</name>
<sequence>MAEENQLAVFEEDTPITPIHSQAPTMHAPPPHVSPAGVPPAHRGASPTHLPLPASSGPHPAYSGGQASSTADDRARIAVFESTVNQLAATMATNMAELMALLKGPNRASSSFTPPPGYGPAVDPSSWAQPTLIPDNGDTPAPTIVNASAAHPVNNLPTPPTLATMLEPPTLVPPPIFTSVPVPISASIPALTSAVPPPIIFLPTTAQAPAHTAEPPPAPPTNFLPETGTEQEQRLKKLEENIRALQSGGSRLDAGDGDWSLFPGMQLPPKIKVPEFQRYYGTTDPRHHLRHYRGKMLQYWDYEEFVIHTFQDSLAGAALDWYMSLKAADIPTWSDLSSKFIDQYRYCAETPPTLLELSTMEMTDDQGFEAYAVKWRARAAKHVPPISEAQQIQLFHSTLKGAYYLHLLAHTSLFSNLIDAGKKLDIGIKLGKIEGPAEKKEGESSKKAATGTAGNRRGKDTSVNAVNSGRQAPQQYSISYTLAPPTTQAYAPLSVHYQQQPPTQQAYYSAPPASFPSPVPQQYAHNYAPAPPPIQQSKPPTSRTPQPVQRAPAPQDQQGIATQTRRKQFTPLPAPLSHIYRQLLAGNKIRSIAPNPDFDPTIQDQSRCCEYHQGAPGHSTDNCWKLRERIQQIIDDKQLTFNAVKPPNVQSNPLPDHGSSSGPSINMIGVCAIGEYETGQEAPAPFVIEYVLAETVIGYAGFDATPAPFVIEVPAREPYQDSKVPWTYEGSVGNLESQFSVMGVTRSGRVYENPKAANKVKALAVPGVAPEASSIPQKKVLTATQIPKETAPERIEETISSIFSNNISFSDDELPSEGWAHSRTLHIMNVDFNRIHPSKTAVRAFDGSRREVNGEIDLVIEVGPCTFAVTFQVLDIPNAFSLLLGRPWIHAAGAVPSSLHQRIKFIAEDRLITVKGEEDYAIYKETAVPYISIGDDQNLPFHSFETISVIRNYGEIDPTRADRMVGKVLLRHNYIPGTGLGAHGQGINRPIEINRDILVQPLSYFFPGPPHIVGGTLDGPSSDSDSEPIDLPNICAVTEETTPGAYIRLAQENEELNNWTSVPRYSPVIAYV</sequence>
<feature type="compositionally biased region" description="Basic and acidic residues" evidence="1">
    <location>
        <begin position="437"/>
        <end position="446"/>
    </location>
</feature>
<dbReference type="InterPro" id="IPR000467">
    <property type="entry name" value="G_patch_dom"/>
</dbReference>
<dbReference type="CDD" id="cd00303">
    <property type="entry name" value="retropepsin_like"/>
    <property type="match status" value="1"/>
</dbReference>
<feature type="region of interest" description="Disordered" evidence="1">
    <location>
        <begin position="437"/>
        <end position="471"/>
    </location>
</feature>
<dbReference type="PROSITE" id="PS50174">
    <property type="entry name" value="G_PATCH"/>
    <property type="match status" value="1"/>
</dbReference>
<accession>A0A6P8BUU1</accession>
<evidence type="ECO:0000256" key="1">
    <source>
        <dbReference type="SAM" id="MobiDB-lite"/>
    </source>
</evidence>
<dbReference type="Proteomes" id="UP000515151">
    <property type="component" value="Chromosome 8"/>
</dbReference>
<dbReference type="GeneID" id="116188720"/>
<feature type="domain" description="G-patch" evidence="2">
    <location>
        <begin position="961"/>
        <end position="992"/>
    </location>
</feature>
<evidence type="ECO:0000313" key="4">
    <source>
        <dbReference type="RefSeq" id="XP_031374065.1"/>
    </source>
</evidence>
<dbReference type="InterPro" id="IPR005162">
    <property type="entry name" value="Retrotrans_gag_dom"/>
</dbReference>
<feature type="region of interest" description="Disordered" evidence="1">
    <location>
        <begin position="1"/>
        <end position="69"/>
    </location>
</feature>
<dbReference type="PANTHER" id="PTHR32108">
    <property type="entry name" value="DNA-DIRECTED RNA POLYMERASE SUBUNIT ALPHA"/>
    <property type="match status" value="1"/>
</dbReference>
<organism evidence="3 4">
    <name type="scientific">Punica granatum</name>
    <name type="common">Pomegranate</name>
    <dbReference type="NCBI Taxonomy" id="22663"/>
    <lineage>
        <taxon>Eukaryota</taxon>
        <taxon>Viridiplantae</taxon>
        <taxon>Streptophyta</taxon>
        <taxon>Embryophyta</taxon>
        <taxon>Tracheophyta</taxon>
        <taxon>Spermatophyta</taxon>
        <taxon>Magnoliopsida</taxon>
        <taxon>eudicotyledons</taxon>
        <taxon>Gunneridae</taxon>
        <taxon>Pentapetalae</taxon>
        <taxon>rosids</taxon>
        <taxon>malvids</taxon>
        <taxon>Myrtales</taxon>
        <taxon>Lythraceae</taxon>
        <taxon>Punica</taxon>
    </lineage>
</organism>
<dbReference type="OrthoDB" id="1740536at2759"/>
<proteinExistence type="predicted"/>
<dbReference type="RefSeq" id="XP_031374065.1">
    <property type="nucleotide sequence ID" value="XM_031518205.1"/>
</dbReference>
<gene>
    <name evidence="4" type="primary">LOC116188720</name>
</gene>
<feature type="region of interest" description="Disordered" evidence="1">
    <location>
        <begin position="209"/>
        <end position="230"/>
    </location>
</feature>
<reference evidence="4" key="2">
    <citation type="submission" date="2025-08" db="UniProtKB">
        <authorList>
            <consortium name="RefSeq"/>
        </authorList>
    </citation>
    <scope>IDENTIFICATION</scope>
    <source>
        <tissue evidence="4">Leaf</tissue>
    </source>
</reference>
<feature type="region of interest" description="Disordered" evidence="1">
    <location>
        <begin position="502"/>
        <end position="568"/>
    </location>
</feature>
<evidence type="ECO:0000313" key="3">
    <source>
        <dbReference type="Proteomes" id="UP000515151"/>
    </source>
</evidence>
<dbReference type="GO" id="GO:0003676">
    <property type="term" value="F:nucleic acid binding"/>
    <property type="evidence" value="ECO:0007669"/>
    <property type="project" value="InterPro"/>
</dbReference>